<feature type="chain" id="PRO_5002822819" evidence="1">
    <location>
        <begin position="20"/>
        <end position="157"/>
    </location>
</feature>
<dbReference type="eggNOG" id="ENOG5033IKW">
    <property type="taxonomic scope" value="Bacteria"/>
</dbReference>
<gene>
    <name evidence="2" type="ordered locus">Ppha_2262</name>
</gene>
<proteinExistence type="predicted"/>
<evidence type="ECO:0000256" key="1">
    <source>
        <dbReference type="SAM" id="SignalP"/>
    </source>
</evidence>
<keyword evidence="3" id="KW-1185">Reference proteome</keyword>
<name>B4SDT9_PELPB</name>
<keyword evidence="1" id="KW-0732">Signal</keyword>
<feature type="signal peptide" evidence="1">
    <location>
        <begin position="1"/>
        <end position="19"/>
    </location>
</feature>
<dbReference type="HOGENOM" id="CLU_1676195_0_0_10"/>
<sequence precursor="true">MKVLFLAMLFVFLSGQSNAQSGIIYKVSKIEAALFYSDKATFSGNIVDNPDFVLRNVVIGEGSAEGPSNQTLVKVFVHASGNGQSNAEALSLDVIVMNGRSIQKKRFKPGFFEKNRTNCYGILIDDTGCAPVTITAKLIGKGGGSEMKKRISFGCGE</sequence>
<dbReference type="KEGG" id="pph:Ppha_2262"/>
<dbReference type="RefSeq" id="WP_012508933.1">
    <property type="nucleotide sequence ID" value="NC_011060.1"/>
</dbReference>
<protein>
    <submittedName>
        <fullName evidence="2">Uncharacterized protein</fullName>
    </submittedName>
</protein>
<reference evidence="2 3" key="1">
    <citation type="submission" date="2008-06" db="EMBL/GenBank/DDBJ databases">
        <title>Complete sequence of Pelodictyon phaeoclathratiforme BU-1.</title>
        <authorList>
            <consortium name="US DOE Joint Genome Institute"/>
            <person name="Lucas S."/>
            <person name="Copeland A."/>
            <person name="Lapidus A."/>
            <person name="Glavina del Rio T."/>
            <person name="Dalin E."/>
            <person name="Tice H."/>
            <person name="Bruce D."/>
            <person name="Goodwin L."/>
            <person name="Pitluck S."/>
            <person name="Schmutz J."/>
            <person name="Larimer F."/>
            <person name="Land M."/>
            <person name="Hauser L."/>
            <person name="Kyrpides N."/>
            <person name="Mikhailova N."/>
            <person name="Liu Z."/>
            <person name="Li T."/>
            <person name="Zhao F."/>
            <person name="Overmann J."/>
            <person name="Bryant D.A."/>
            <person name="Richardson P."/>
        </authorList>
    </citation>
    <scope>NUCLEOTIDE SEQUENCE [LARGE SCALE GENOMIC DNA]</scope>
    <source>
        <strain evidence="3">DSM 5477 / BU-1</strain>
    </source>
</reference>
<evidence type="ECO:0000313" key="2">
    <source>
        <dbReference type="EMBL" id="ACF44457.1"/>
    </source>
</evidence>
<dbReference type="STRING" id="324925.Ppha_2262"/>
<accession>B4SDT9</accession>
<evidence type="ECO:0000313" key="3">
    <source>
        <dbReference type="Proteomes" id="UP000002724"/>
    </source>
</evidence>
<dbReference type="AlphaFoldDB" id="B4SDT9"/>
<dbReference type="OrthoDB" id="8481236at2"/>
<organism evidence="2 3">
    <name type="scientific">Pelodictyon phaeoclathratiforme (strain DSM 5477 / BU-1)</name>
    <dbReference type="NCBI Taxonomy" id="324925"/>
    <lineage>
        <taxon>Bacteria</taxon>
        <taxon>Pseudomonadati</taxon>
        <taxon>Chlorobiota</taxon>
        <taxon>Chlorobiia</taxon>
        <taxon>Chlorobiales</taxon>
        <taxon>Chlorobiaceae</taxon>
        <taxon>Chlorobium/Pelodictyon group</taxon>
        <taxon>Pelodictyon</taxon>
    </lineage>
</organism>
<dbReference type="EMBL" id="CP001110">
    <property type="protein sequence ID" value="ACF44457.1"/>
    <property type="molecule type" value="Genomic_DNA"/>
</dbReference>
<dbReference type="Proteomes" id="UP000002724">
    <property type="component" value="Chromosome"/>
</dbReference>